<evidence type="ECO:0008006" key="3">
    <source>
        <dbReference type="Google" id="ProtNLM"/>
    </source>
</evidence>
<dbReference type="Gene3D" id="2.115.10.20">
    <property type="entry name" value="Glycosyl hydrolase domain, family 43"/>
    <property type="match status" value="2"/>
</dbReference>
<reference evidence="1 2" key="1">
    <citation type="submission" date="2023-11" db="EMBL/GenBank/DDBJ databases">
        <title>Arctic aerobic anoxygenic photoheterotroph Sediminicoccus rosea KRV36 adapts its photosynthesis to long days of polar summer.</title>
        <authorList>
            <person name="Tomasch J."/>
            <person name="Kopejtka K."/>
            <person name="Bily T."/>
            <person name="Gardiner A.T."/>
            <person name="Gardian Z."/>
            <person name="Shivaramu S."/>
            <person name="Koblizek M."/>
            <person name="Engelhardt F."/>
            <person name="Kaftan D."/>
        </authorList>
    </citation>
    <scope>NUCLEOTIDE SEQUENCE [LARGE SCALE GENOMIC DNA]</scope>
    <source>
        <strain evidence="1 2">R-30</strain>
    </source>
</reference>
<dbReference type="RefSeq" id="WP_318647327.1">
    <property type="nucleotide sequence ID" value="NZ_CP137852.1"/>
</dbReference>
<organism evidence="1 2">
    <name type="scientific">Sediminicoccus rosea</name>
    <dbReference type="NCBI Taxonomy" id="1225128"/>
    <lineage>
        <taxon>Bacteria</taxon>
        <taxon>Pseudomonadati</taxon>
        <taxon>Pseudomonadota</taxon>
        <taxon>Alphaproteobacteria</taxon>
        <taxon>Acetobacterales</taxon>
        <taxon>Roseomonadaceae</taxon>
        <taxon>Sediminicoccus</taxon>
    </lineage>
</organism>
<dbReference type="PANTHER" id="PTHR35279:SF1">
    <property type="entry name" value="ARABINANASE_LEVANSUCRASE_INVERTASE"/>
    <property type="match status" value="1"/>
</dbReference>
<dbReference type="Proteomes" id="UP001305521">
    <property type="component" value="Chromosome"/>
</dbReference>
<dbReference type="SUPFAM" id="SSF75005">
    <property type="entry name" value="Arabinanase/levansucrase/invertase"/>
    <property type="match status" value="1"/>
</dbReference>
<evidence type="ECO:0000313" key="2">
    <source>
        <dbReference type="Proteomes" id="UP001305521"/>
    </source>
</evidence>
<name>A0ABZ0PCJ9_9PROT</name>
<sequence length="306" mass="33951">MKWRKLGLLWAPDGRQPWAQSHAMLATPVYLEGRIRLLLGVCDANIVSRVGWIDVDARDPSRVLAVAETPVLDIGEPGHFDDNGVNPCSAVTLPDGSVRLYYNGYQLQTKVPYTLFAGLATAPRGDADFTRWAVTPVFDRGPKEPIFRTAPYVRKRDDAAGWEAWYIGGAGFNFVEGRKQPRYSLHYATSEDGIHWPSEGRELMVPEGEEIGFGRPWVVRAGATDWRMWYAVRSPRGYAMGYATSSDGQAWTRRDAEVGLDVSPGEWDGEMLCYGAVERIGGALYMFYNGDGYGRTGLGLAVLESD</sequence>
<proteinExistence type="predicted"/>
<dbReference type="InterPro" id="IPR023296">
    <property type="entry name" value="Glyco_hydro_beta-prop_sf"/>
</dbReference>
<dbReference type="EMBL" id="CP137852">
    <property type="protein sequence ID" value="WPB83349.1"/>
    <property type="molecule type" value="Genomic_DNA"/>
</dbReference>
<dbReference type="PANTHER" id="PTHR35279">
    <property type="match status" value="1"/>
</dbReference>
<gene>
    <name evidence="1" type="ORF">R9Z33_14685</name>
</gene>
<keyword evidence="2" id="KW-1185">Reference proteome</keyword>
<evidence type="ECO:0000313" key="1">
    <source>
        <dbReference type="EMBL" id="WPB83349.1"/>
    </source>
</evidence>
<protein>
    <recommendedName>
        <fullName evidence="3">Glycosyl hydrolase family 32 N-terminal domain-containing protein</fullName>
    </recommendedName>
</protein>
<accession>A0ABZ0PCJ9</accession>